<proteinExistence type="predicted"/>
<dbReference type="STRING" id="1235788.C802_01411"/>
<dbReference type="EMBL" id="ASSP01000009">
    <property type="protein sequence ID" value="EOS13571.1"/>
    <property type="molecule type" value="Genomic_DNA"/>
</dbReference>
<keyword evidence="2" id="KW-1185">Reference proteome</keyword>
<protein>
    <submittedName>
        <fullName evidence="1">Uncharacterized protein</fullName>
    </submittedName>
</protein>
<dbReference type="PATRIC" id="fig|1235788.3.peg.1444"/>
<dbReference type="AlphaFoldDB" id="R9IHR3"/>
<organism evidence="1 2">
    <name type="scientific">Phocaeicola sartorii</name>
    <dbReference type="NCBI Taxonomy" id="671267"/>
    <lineage>
        <taxon>Bacteria</taxon>
        <taxon>Pseudomonadati</taxon>
        <taxon>Bacteroidota</taxon>
        <taxon>Bacteroidia</taxon>
        <taxon>Bacteroidales</taxon>
        <taxon>Bacteroidaceae</taxon>
        <taxon>Phocaeicola</taxon>
    </lineage>
</organism>
<evidence type="ECO:0000313" key="1">
    <source>
        <dbReference type="EMBL" id="EOS13571.1"/>
    </source>
</evidence>
<dbReference type="Proteomes" id="UP000014200">
    <property type="component" value="Unassembled WGS sequence"/>
</dbReference>
<reference evidence="1 2" key="1">
    <citation type="submission" date="2013-04" db="EMBL/GenBank/DDBJ databases">
        <title>The Genome Sequence of Bacteroides massiliensis dnLKV3.</title>
        <authorList>
            <consortium name="The Broad Institute Genomics Platform"/>
            <consortium name="The Broad Institute Genome Sequencing Center for Infectious Disease"/>
            <person name="Earl A."/>
            <person name="Xavier R."/>
            <person name="Kuhn K."/>
            <person name="Stappenbeck T."/>
            <person name="Walker B."/>
            <person name="Young S."/>
            <person name="Zeng Q."/>
            <person name="Gargeya S."/>
            <person name="Fitzgerald M."/>
            <person name="Haas B."/>
            <person name="Abouelleil A."/>
            <person name="Allen A.W."/>
            <person name="Alvarado L."/>
            <person name="Arachchi H.M."/>
            <person name="Berlin A.M."/>
            <person name="Chapman S.B."/>
            <person name="Gainer-Dewar J."/>
            <person name="Goldberg J."/>
            <person name="Griggs A."/>
            <person name="Gujja S."/>
            <person name="Hansen M."/>
            <person name="Howarth C."/>
            <person name="Imamovic A."/>
            <person name="Ireland A."/>
            <person name="Larimer J."/>
            <person name="McCowan C."/>
            <person name="Murphy C."/>
            <person name="Pearson M."/>
            <person name="Poon T.W."/>
            <person name="Priest M."/>
            <person name="Roberts A."/>
            <person name="Saif S."/>
            <person name="Shea T."/>
            <person name="Sisk P."/>
            <person name="Sykes S."/>
            <person name="Wortman J."/>
            <person name="Nusbaum C."/>
            <person name="Birren B."/>
        </authorList>
    </citation>
    <scope>NUCLEOTIDE SEQUENCE [LARGE SCALE GENOMIC DNA]</scope>
    <source>
        <strain evidence="2">dnLKV3</strain>
    </source>
</reference>
<gene>
    <name evidence="1" type="ORF">C802_01411</name>
</gene>
<comment type="caution">
    <text evidence="1">The sequence shown here is derived from an EMBL/GenBank/DDBJ whole genome shotgun (WGS) entry which is preliminary data.</text>
</comment>
<accession>R9IHR3</accession>
<dbReference type="HOGENOM" id="CLU_2614649_0_0_10"/>
<name>R9IHR3_9BACT</name>
<evidence type="ECO:0000313" key="2">
    <source>
        <dbReference type="Proteomes" id="UP000014200"/>
    </source>
</evidence>
<sequence length="78" mass="9085">MGRRVFLRKASGVYGMFRIRMSFLGMVIKKNITASLILKEFMCFMAIVKSLTDDCHVFVFKRRTCQNAVRTLTRPLSF</sequence>